<dbReference type="EMBL" id="HBKO01020684">
    <property type="protein sequence ID" value="CAE2222924.1"/>
    <property type="molecule type" value="Transcribed_RNA"/>
</dbReference>
<feature type="region of interest" description="Disordered" evidence="1">
    <location>
        <begin position="126"/>
        <end position="146"/>
    </location>
</feature>
<feature type="region of interest" description="Disordered" evidence="1">
    <location>
        <begin position="50"/>
        <end position="85"/>
    </location>
</feature>
<accession>A0A7S4I9R9</accession>
<proteinExistence type="predicted"/>
<feature type="compositionally biased region" description="Basic and acidic residues" evidence="1">
    <location>
        <begin position="67"/>
        <end position="76"/>
    </location>
</feature>
<reference evidence="2" key="1">
    <citation type="submission" date="2021-01" db="EMBL/GenBank/DDBJ databases">
        <authorList>
            <person name="Corre E."/>
            <person name="Pelletier E."/>
            <person name="Niang G."/>
            <person name="Scheremetjew M."/>
            <person name="Finn R."/>
            <person name="Kale V."/>
            <person name="Holt S."/>
            <person name="Cochrane G."/>
            <person name="Meng A."/>
            <person name="Brown T."/>
            <person name="Cohen L."/>
        </authorList>
    </citation>
    <scope>NUCLEOTIDE SEQUENCE</scope>
    <source>
        <strain evidence="2">UIO037</strain>
    </source>
</reference>
<protein>
    <submittedName>
        <fullName evidence="2">Uncharacterized protein</fullName>
    </submittedName>
</protein>
<evidence type="ECO:0000313" key="2">
    <source>
        <dbReference type="EMBL" id="CAE2222924.1"/>
    </source>
</evidence>
<feature type="region of interest" description="Disordered" evidence="1">
    <location>
        <begin position="1"/>
        <end position="30"/>
    </location>
</feature>
<organism evidence="2">
    <name type="scientific">Prymnesium polylepis</name>
    <dbReference type="NCBI Taxonomy" id="72548"/>
    <lineage>
        <taxon>Eukaryota</taxon>
        <taxon>Haptista</taxon>
        <taxon>Haptophyta</taxon>
        <taxon>Prymnesiophyceae</taxon>
        <taxon>Prymnesiales</taxon>
        <taxon>Prymnesiaceae</taxon>
        <taxon>Prymnesium</taxon>
    </lineage>
</organism>
<feature type="compositionally biased region" description="Polar residues" evidence="1">
    <location>
        <begin position="50"/>
        <end position="59"/>
    </location>
</feature>
<feature type="compositionally biased region" description="Polar residues" evidence="1">
    <location>
        <begin position="18"/>
        <end position="30"/>
    </location>
</feature>
<name>A0A7S4I9R9_9EUKA</name>
<gene>
    <name evidence="2" type="ORF">CPOL0286_LOCUS9352</name>
</gene>
<sequence length="166" mass="18203">MTSYKNPGRQPREPPTLTLGTTNDIGSTTKYSKTPAILAGMTHYSLGNTERNYSTTAMESTKAPPPLHERLGKEPAGRQPGVGPSEVEQRFMKNVNSQDYNIINGGTRLLGNRNTEALKAQAASEAFTRPVGRKQHPNVNPADRGVTGVRQSFDIITGADRPRERW</sequence>
<evidence type="ECO:0000256" key="1">
    <source>
        <dbReference type="SAM" id="MobiDB-lite"/>
    </source>
</evidence>
<dbReference type="AlphaFoldDB" id="A0A7S4I9R9"/>